<feature type="compositionally biased region" description="Low complexity" evidence="1">
    <location>
        <begin position="16"/>
        <end position="27"/>
    </location>
</feature>
<keyword evidence="2" id="KW-1133">Transmembrane helix</keyword>
<feature type="transmembrane region" description="Helical" evidence="2">
    <location>
        <begin position="220"/>
        <end position="239"/>
    </location>
</feature>
<dbReference type="WBParaSite" id="Gr19_v10_g8312.t1">
    <property type="protein sequence ID" value="Gr19_v10_g8312.t1"/>
    <property type="gene ID" value="Gr19_v10_g8312"/>
</dbReference>
<protein>
    <submittedName>
        <fullName evidence="4">Transmembrane protein</fullName>
    </submittedName>
</protein>
<proteinExistence type="predicted"/>
<dbReference type="Proteomes" id="UP000887572">
    <property type="component" value="Unplaced"/>
</dbReference>
<keyword evidence="2" id="KW-0812">Transmembrane</keyword>
<organism evidence="3 4">
    <name type="scientific">Globodera rostochiensis</name>
    <name type="common">Golden nematode worm</name>
    <name type="synonym">Heterodera rostochiensis</name>
    <dbReference type="NCBI Taxonomy" id="31243"/>
    <lineage>
        <taxon>Eukaryota</taxon>
        <taxon>Metazoa</taxon>
        <taxon>Ecdysozoa</taxon>
        <taxon>Nematoda</taxon>
        <taxon>Chromadorea</taxon>
        <taxon>Rhabditida</taxon>
        <taxon>Tylenchina</taxon>
        <taxon>Tylenchomorpha</taxon>
        <taxon>Tylenchoidea</taxon>
        <taxon>Heteroderidae</taxon>
        <taxon>Heteroderinae</taxon>
        <taxon>Globodera</taxon>
    </lineage>
</organism>
<keyword evidence="2" id="KW-0472">Membrane</keyword>
<sequence>MSPKKRTPSRGRPPGRRSVSQGRRPQSASRKVAATKATDQLKRTRELKSKSPTKKKTTTAAKVTPTVSKVPTRKVATAPAMHRRSRSPARSSQRQAKASASFVGKSIPNSHGIPHVNAITVSTSSSYALMSSPSPASVGRPSPPQLRSRITAAHNEHQQKLSPRTTKTMGAKGTEGWRVVEALKATPGAMGRQMDKLGKSLKGGPRPLLKRTGVHLRRHWKYWLLMFVLLLLGAFLYKFQREVLKNVQQTRKQMVDFVNEQYEQKRQIFGEQWQQAMDAMEWTRQKYLSEYTEQRQSLPAGKGRQIPSTNPSPRGNESPPETNTN</sequence>
<feature type="compositionally biased region" description="Polar residues" evidence="1">
    <location>
        <begin position="306"/>
        <end position="325"/>
    </location>
</feature>
<feature type="compositionally biased region" description="Low complexity" evidence="1">
    <location>
        <begin position="88"/>
        <end position="99"/>
    </location>
</feature>
<name>A0A914IA60_GLORO</name>
<feature type="region of interest" description="Disordered" evidence="1">
    <location>
        <begin position="293"/>
        <end position="325"/>
    </location>
</feature>
<feature type="region of interest" description="Disordered" evidence="1">
    <location>
        <begin position="1"/>
        <end position="99"/>
    </location>
</feature>
<evidence type="ECO:0000313" key="4">
    <source>
        <dbReference type="WBParaSite" id="Gr19_v10_g8312.t1"/>
    </source>
</evidence>
<reference evidence="4" key="1">
    <citation type="submission" date="2022-11" db="UniProtKB">
        <authorList>
            <consortium name="WormBaseParasite"/>
        </authorList>
    </citation>
    <scope>IDENTIFICATION</scope>
</reference>
<evidence type="ECO:0000256" key="1">
    <source>
        <dbReference type="SAM" id="MobiDB-lite"/>
    </source>
</evidence>
<dbReference type="AlphaFoldDB" id="A0A914IA60"/>
<evidence type="ECO:0000313" key="3">
    <source>
        <dbReference type="Proteomes" id="UP000887572"/>
    </source>
</evidence>
<feature type="compositionally biased region" description="Basic and acidic residues" evidence="1">
    <location>
        <begin position="39"/>
        <end position="49"/>
    </location>
</feature>
<keyword evidence="3" id="KW-1185">Reference proteome</keyword>
<evidence type="ECO:0000256" key="2">
    <source>
        <dbReference type="SAM" id="Phobius"/>
    </source>
</evidence>
<feature type="compositionally biased region" description="Basic residues" evidence="1">
    <location>
        <begin position="1"/>
        <end position="15"/>
    </location>
</feature>
<feature type="compositionally biased region" description="Low complexity" evidence="1">
    <location>
        <begin position="58"/>
        <end position="70"/>
    </location>
</feature>
<accession>A0A914IA60</accession>